<dbReference type="CDD" id="cd03442">
    <property type="entry name" value="BFIT_BACH"/>
    <property type="match status" value="1"/>
</dbReference>
<comment type="similarity">
    <text evidence="1">Belongs to the acyl coenzyme A hydrolase family.</text>
</comment>
<dbReference type="RefSeq" id="WP_211862154.1">
    <property type="nucleotide sequence ID" value="NZ_JAAEDM010000025.1"/>
</dbReference>
<feature type="domain" description="HotDog ACOT-type" evidence="4">
    <location>
        <begin position="6"/>
        <end position="118"/>
    </location>
</feature>
<name>A0A9X9WXA1_9PROT</name>
<sequence length="129" mass="13935">MTASPPGEAPQVRVIAMPADANPAGDIFGGWLMAHMDQAGASVALRRARGRVATVAVEAMTFHLPVRVGDEVSLYGRLLGVGRSSIRVHVEAWRRDRTAEDDARVTEATFTFVALDDESRPRPVPPESD</sequence>
<dbReference type="InterPro" id="IPR033120">
    <property type="entry name" value="HOTDOG_ACOT"/>
</dbReference>
<dbReference type="InterPro" id="IPR029069">
    <property type="entry name" value="HotDog_dom_sf"/>
</dbReference>
<proteinExistence type="inferred from homology"/>
<evidence type="ECO:0000256" key="1">
    <source>
        <dbReference type="ARBA" id="ARBA00010458"/>
    </source>
</evidence>
<accession>A0A9X9WXA1</accession>
<dbReference type="InterPro" id="IPR006683">
    <property type="entry name" value="Thioestr_dom"/>
</dbReference>
<reference evidence="5" key="2">
    <citation type="journal article" date="2021" name="Syst. Appl. Microbiol.">
        <title>Roseomonas hellenica sp. nov., isolated from roots of wild-growing Alkanna tinctoria.</title>
        <authorList>
            <person name="Rat A."/>
            <person name="Naranjo H.D."/>
            <person name="Lebbe L."/>
            <person name="Cnockaert M."/>
            <person name="Krigas N."/>
            <person name="Grigoriadou K."/>
            <person name="Maloupa E."/>
            <person name="Willems A."/>
        </authorList>
    </citation>
    <scope>NUCLEOTIDE SEQUENCE</scope>
    <source>
        <strain evidence="5">LMG 31231</strain>
    </source>
</reference>
<dbReference type="Proteomes" id="UP001138751">
    <property type="component" value="Unassembled WGS sequence"/>
</dbReference>
<dbReference type="Gene3D" id="3.10.129.10">
    <property type="entry name" value="Hotdog Thioesterase"/>
    <property type="match status" value="1"/>
</dbReference>
<comment type="caution">
    <text evidence="5">The sequence shown here is derived from an EMBL/GenBank/DDBJ whole genome shotgun (WGS) entry which is preliminary data.</text>
</comment>
<dbReference type="SUPFAM" id="SSF54637">
    <property type="entry name" value="Thioesterase/thiol ester dehydrase-isomerase"/>
    <property type="match status" value="1"/>
</dbReference>
<dbReference type="PANTHER" id="PTHR11049">
    <property type="entry name" value="ACYL COENZYME A THIOESTER HYDROLASE"/>
    <property type="match status" value="1"/>
</dbReference>
<protein>
    <submittedName>
        <fullName evidence="5">Acyl-CoA thioesterase</fullName>
    </submittedName>
</protein>
<gene>
    <name evidence="5" type="ORF">GXW76_11420</name>
</gene>
<dbReference type="GO" id="GO:0009062">
    <property type="term" value="P:fatty acid catabolic process"/>
    <property type="evidence" value="ECO:0007669"/>
    <property type="project" value="TreeGrafter"/>
</dbReference>
<keyword evidence="6" id="KW-1185">Reference proteome</keyword>
<dbReference type="GO" id="GO:0005829">
    <property type="term" value="C:cytosol"/>
    <property type="evidence" value="ECO:0007669"/>
    <property type="project" value="TreeGrafter"/>
</dbReference>
<dbReference type="InterPro" id="IPR040170">
    <property type="entry name" value="Cytosol_ACT"/>
</dbReference>
<dbReference type="GO" id="GO:0052816">
    <property type="term" value="F:long-chain fatty acyl-CoA hydrolase activity"/>
    <property type="evidence" value="ECO:0007669"/>
    <property type="project" value="TreeGrafter"/>
</dbReference>
<dbReference type="PROSITE" id="PS51770">
    <property type="entry name" value="HOTDOG_ACOT"/>
    <property type="match status" value="1"/>
</dbReference>
<dbReference type="Pfam" id="PF03061">
    <property type="entry name" value="4HBT"/>
    <property type="match status" value="1"/>
</dbReference>
<evidence type="ECO:0000256" key="2">
    <source>
        <dbReference type="ARBA" id="ARBA00022801"/>
    </source>
</evidence>
<evidence type="ECO:0000313" key="5">
    <source>
        <dbReference type="EMBL" id="MBR0671780.1"/>
    </source>
</evidence>
<dbReference type="GO" id="GO:0006637">
    <property type="term" value="P:acyl-CoA metabolic process"/>
    <property type="evidence" value="ECO:0007669"/>
    <property type="project" value="TreeGrafter"/>
</dbReference>
<dbReference type="EMBL" id="JAAEDM010000025">
    <property type="protein sequence ID" value="MBR0671780.1"/>
    <property type="molecule type" value="Genomic_DNA"/>
</dbReference>
<keyword evidence="2 3" id="KW-0378">Hydrolase</keyword>
<evidence type="ECO:0000313" key="6">
    <source>
        <dbReference type="Proteomes" id="UP001138751"/>
    </source>
</evidence>
<evidence type="ECO:0000259" key="4">
    <source>
        <dbReference type="PROSITE" id="PS51770"/>
    </source>
</evidence>
<organism evidence="5 6">
    <name type="scientific">Neoroseomonas soli</name>
    <dbReference type="NCBI Taxonomy" id="1081025"/>
    <lineage>
        <taxon>Bacteria</taxon>
        <taxon>Pseudomonadati</taxon>
        <taxon>Pseudomonadota</taxon>
        <taxon>Alphaproteobacteria</taxon>
        <taxon>Acetobacterales</taxon>
        <taxon>Acetobacteraceae</taxon>
        <taxon>Neoroseomonas</taxon>
    </lineage>
</organism>
<evidence type="ECO:0000256" key="3">
    <source>
        <dbReference type="PROSITE-ProRule" id="PRU01106"/>
    </source>
</evidence>
<dbReference type="AlphaFoldDB" id="A0A9X9WXA1"/>
<dbReference type="PANTHER" id="PTHR11049:SF5">
    <property type="entry name" value="ACYL-COA THIOESTER HYDROLASE YCIA"/>
    <property type="match status" value="1"/>
</dbReference>
<reference evidence="5" key="1">
    <citation type="submission" date="2020-01" db="EMBL/GenBank/DDBJ databases">
        <authorList>
            <person name="Rat A."/>
        </authorList>
    </citation>
    <scope>NUCLEOTIDE SEQUENCE</scope>
    <source>
        <strain evidence="5">LMG 31231</strain>
    </source>
</reference>